<name>A0AAV9CNZ3_ACOCL</name>
<dbReference type="Proteomes" id="UP001180020">
    <property type="component" value="Unassembled WGS sequence"/>
</dbReference>
<keyword evidence="2" id="KW-1185">Reference proteome</keyword>
<evidence type="ECO:0000313" key="1">
    <source>
        <dbReference type="EMBL" id="KAK1290525.1"/>
    </source>
</evidence>
<comment type="caution">
    <text evidence="1">The sequence shown here is derived from an EMBL/GenBank/DDBJ whole genome shotgun (WGS) entry which is preliminary data.</text>
</comment>
<organism evidence="1 2">
    <name type="scientific">Acorus calamus</name>
    <name type="common">Sweet flag</name>
    <dbReference type="NCBI Taxonomy" id="4465"/>
    <lineage>
        <taxon>Eukaryota</taxon>
        <taxon>Viridiplantae</taxon>
        <taxon>Streptophyta</taxon>
        <taxon>Embryophyta</taxon>
        <taxon>Tracheophyta</taxon>
        <taxon>Spermatophyta</taxon>
        <taxon>Magnoliopsida</taxon>
        <taxon>Liliopsida</taxon>
        <taxon>Acoraceae</taxon>
        <taxon>Acorus</taxon>
    </lineage>
</organism>
<dbReference type="EMBL" id="JAUJYO010000018">
    <property type="protein sequence ID" value="KAK1290525.1"/>
    <property type="molecule type" value="Genomic_DNA"/>
</dbReference>
<protein>
    <recommendedName>
        <fullName evidence="3">Reverse transcriptase zinc-binding domain-containing protein</fullName>
    </recommendedName>
</protein>
<evidence type="ECO:0008006" key="3">
    <source>
        <dbReference type="Google" id="ProtNLM"/>
    </source>
</evidence>
<gene>
    <name evidence="1" type="ORF">QJS10_CPB18g00716</name>
</gene>
<evidence type="ECO:0000313" key="2">
    <source>
        <dbReference type="Proteomes" id="UP001180020"/>
    </source>
</evidence>
<accession>A0AAV9CNZ3</accession>
<reference evidence="1" key="1">
    <citation type="journal article" date="2023" name="Nat. Commun.">
        <title>Diploid and tetraploid genomes of Acorus and the evolution of monocots.</title>
        <authorList>
            <person name="Ma L."/>
            <person name="Liu K.W."/>
            <person name="Li Z."/>
            <person name="Hsiao Y.Y."/>
            <person name="Qi Y."/>
            <person name="Fu T."/>
            <person name="Tang G.D."/>
            <person name="Zhang D."/>
            <person name="Sun W.H."/>
            <person name="Liu D.K."/>
            <person name="Li Y."/>
            <person name="Chen G.Z."/>
            <person name="Liu X.D."/>
            <person name="Liao X.Y."/>
            <person name="Jiang Y.T."/>
            <person name="Yu X."/>
            <person name="Hao Y."/>
            <person name="Huang J."/>
            <person name="Zhao X.W."/>
            <person name="Ke S."/>
            <person name="Chen Y.Y."/>
            <person name="Wu W.L."/>
            <person name="Hsu J.L."/>
            <person name="Lin Y.F."/>
            <person name="Huang M.D."/>
            <person name="Li C.Y."/>
            <person name="Huang L."/>
            <person name="Wang Z.W."/>
            <person name="Zhao X."/>
            <person name="Zhong W.Y."/>
            <person name="Peng D.H."/>
            <person name="Ahmad S."/>
            <person name="Lan S."/>
            <person name="Zhang J.S."/>
            <person name="Tsai W.C."/>
            <person name="Van de Peer Y."/>
            <person name="Liu Z.J."/>
        </authorList>
    </citation>
    <scope>NUCLEOTIDE SEQUENCE</scope>
    <source>
        <strain evidence="1">CP</strain>
    </source>
</reference>
<proteinExistence type="predicted"/>
<dbReference type="AlphaFoldDB" id="A0AAV9CNZ3"/>
<sequence>MAYEFWNGGNHAWVIRLRRRLWDWEAPLLDRCCEMIQSRLLDAAKIDRVLWRPCPHKEFTTKLAYKWWRKSTEPMRATSSKKRLVTKARRAQWLPNAGVDCPFGCHEAEMCNRLFGSCPIARLLWSRFSALSPDFVTVYNVDSVWKARARWADCKDKSRIGGLRRSIVLACTWALWLTRNEVVFHKRRFYFENLWHLAKLFIVDWGMHLSGASVVQFERDRLVMEE</sequence>
<reference evidence="1" key="2">
    <citation type="submission" date="2023-06" db="EMBL/GenBank/DDBJ databases">
        <authorList>
            <person name="Ma L."/>
            <person name="Liu K.-W."/>
            <person name="Li Z."/>
            <person name="Hsiao Y.-Y."/>
            <person name="Qi Y."/>
            <person name="Fu T."/>
            <person name="Tang G."/>
            <person name="Zhang D."/>
            <person name="Sun W.-H."/>
            <person name="Liu D.-K."/>
            <person name="Li Y."/>
            <person name="Chen G.-Z."/>
            <person name="Liu X.-D."/>
            <person name="Liao X.-Y."/>
            <person name="Jiang Y.-T."/>
            <person name="Yu X."/>
            <person name="Hao Y."/>
            <person name="Huang J."/>
            <person name="Zhao X.-W."/>
            <person name="Ke S."/>
            <person name="Chen Y.-Y."/>
            <person name="Wu W.-L."/>
            <person name="Hsu J.-L."/>
            <person name="Lin Y.-F."/>
            <person name="Huang M.-D."/>
            <person name="Li C.-Y."/>
            <person name="Huang L."/>
            <person name="Wang Z.-W."/>
            <person name="Zhao X."/>
            <person name="Zhong W.-Y."/>
            <person name="Peng D.-H."/>
            <person name="Ahmad S."/>
            <person name="Lan S."/>
            <person name="Zhang J.-S."/>
            <person name="Tsai W.-C."/>
            <person name="Van De Peer Y."/>
            <person name="Liu Z.-J."/>
        </authorList>
    </citation>
    <scope>NUCLEOTIDE SEQUENCE</scope>
    <source>
        <strain evidence="1">CP</strain>
        <tissue evidence="1">Leaves</tissue>
    </source>
</reference>